<protein>
    <submittedName>
        <fullName evidence="3">Uncharacterized protein LOC111300601 isoform X1</fullName>
    </submittedName>
</protein>
<keyword evidence="2" id="KW-1185">Reference proteome</keyword>
<dbReference type="PANTHER" id="PTHR47290">
    <property type="entry name" value="RING FINGER PROTEIN"/>
    <property type="match status" value="1"/>
</dbReference>
<dbReference type="AlphaFoldDB" id="A0A6P5ZHJ4"/>
<name>A0A6P5ZHJ4_DURZI</name>
<evidence type="ECO:0000313" key="2">
    <source>
        <dbReference type="Proteomes" id="UP000515121"/>
    </source>
</evidence>
<dbReference type="OrthoDB" id="1932457at2759"/>
<dbReference type="RefSeq" id="XP_022751960.1">
    <property type="nucleotide sequence ID" value="XM_022896225.1"/>
</dbReference>
<dbReference type="PANTHER" id="PTHR47290:SF6">
    <property type="entry name" value="UBIQUITIN-LIKE DOMAIN-CONTAINING PROTEIN"/>
    <property type="match status" value="1"/>
</dbReference>
<sequence length="298" mass="33810">MASPSHSKKTCKDNYKRSTSEDQPAKDKDWLELGLGFRIACRKQEEDQEHQPNPTISVPVAASASSLLQAKQKPPGCSSAGLQLGLSLGIELESRVPGLELDRDKSEDHEPGAMRVIDMVPPGNHDQSLWQNQDEDHYDDDDDDYGDMAWWPCDMKSGSFLGLDDWQMPVPNNSHDCFTRTRPHSGLWFTLQAYTNRRDGEALPQIPKAYIRVKDENVTIFMVKKYLVAKLGLSNEAEVEISCMGQKLLHTQTLKQVRDCVWLPRFEESVSFQNYSHQSNCVNNHLMSLHYGRRCASN</sequence>
<proteinExistence type="predicted"/>
<gene>
    <name evidence="3" type="primary">LOC111300601</name>
</gene>
<accession>A0A6P5ZHJ4</accession>
<dbReference type="Gene3D" id="3.10.20.90">
    <property type="entry name" value="Phosphatidylinositol 3-kinase Catalytic Subunit, Chain A, domain 1"/>
    <property type="match status" value="1"/>
</dbReference>
<organism evidence="2 3">
    <name type="scientific">Durio zibethinus</name>
    <name type="common">Durian</name>
    <dbReference type="NCBI Taxonomy" id="66656"/>
    <lineage>
        <taxon>Eukaryota</taxon>
        <taxon>Viridiplantae</taxon>
        <taxon>Streptophyta</taxon>
        <taxon>Embryophyta</taxon>
        <taxon>Tracheophyta</taxon>
        <taxon>Spermatophyta</taxon>
        <taxon>Magnoliopsida</taxon>
        <taxon>eudicotyledons</taxon>
        <taxon>Gunneridae</taxon>
        <taxon>Pentapetalae</taxon>
        <taxon>rosids</taxon>
        <taxon>malvids</taxon>
        <taxon>Malvales</taxon>
        <taxon>Malvaceae</taxon>
        <taxon>Helicteroideae</taxon>
        <taxon>Durio</taxon>
    </lineage>
</organism>
<evidence type="ECO:0000313" key="3">
    <source>
        <dbReference type="RefSeq" id="XP_022751960.1"/>
    </source>
</evidence>
<evidence type="ECO:0000256" key="1">
    <source>
        <dbReference type="SAM" id="MobiDB-lite"/>
    </source>
</evidence>
<reference evidence="3" key="1">
    <citation type="submission" date="2025-08" db="UniProtKB">
        <authorList>
            <consortium name="RefSeq"/>
        </authorList>
    </citation>
    <scope>IDENTIFICATION</scope>
    <source>
        <tissue evidence="3">Fruit stalk</tissue>
    </source>
</reference>
<dbReference type="GeneID" id="111300601"/>
<feature type="compositionally biased region" description="Basic and acidic residues" evidence="1">
    <location>
        <begin position="10"/>
        <end position="29"/>
    </location>
</feature>
<dbReference type="Proteomes" id="UP000515121">
    <property type="component" value="Unplaced"/>
</dbReference>
<dbReference type="KEGG" id="dzi:111300601"/>
<feature type="region of interest" description="Disordered" evidence="1">
    <location>
        <begin position="1"/>
        <end position="29"/>
    </location>
</feature>
<dbReference type="InterPro" id="IPR044171">
    <property type="entry name" value="LAX2-like"/>
</dbReference>